<feature type="domain" description="C2H2-type" evidence="21">
    <location>
        <begin position="1156"/>
        <end position="1179"/>
    </location>
</feature>
<dbReference type="GO" id="GO:0005634">
    <property type="term" value="C:nucleus"/>
    <property type="evidence" value="ECO:0007669"/>
    <property type="project" value="UniProtKB-SubCell"/>
</dbReference>
<feature type="compositionally biased region" description="Basic and acidic residues" evidence="20">
    <location>
        <begin position="1088"/>
        <end position="1097"/>
    </location>
</feature>
<dbReference type="EMBL" id="JAHGAV010000151">
    <property type="protein sequence ID" value="KAG6930398.1"/>
    <property type="molecule type" value="Genomic_DNA"/>
</dbReference>
<sequence length="1454" mass="161322">GDTQGAAIDTAAPALIIDTAHSTHSLSHRLDPFPLKNIATGDKPGARPGEGERGDERKKRGKAKETPLLVGSRKTSFNPIPQQKRKPPATGHPRPPLCACLCPPLVLFDLPLNQGGECEKRGKMPRRKQEQPKRLSSHGTRQEEVEGELSEEEHWFGNSSETPSEASYGEVQENFKLSLEDRIQAQSTSPDTSLGSATPSSNTLELVAIDNEALRDTLQSKEHLSPDVSSLCEDEPPGPNKPLSSNLRRLLEAGSLKLDTAVTVNGKVESPVNVGSNLSFSPPSHHAQQLSVLARKLAEKQEQNDQYNASNRFIWNQGKWLPNSTTTCGLSPDSAILKLKAAANAVLQDKSLSRTEDTIRFESFSSPFSSQSASSTLAALSKKVSERSMTPGQDHPPPASSFLSLASMTSSAALLKEVAARAAGSLLAEKKKSLVAEDPLQFSEMKQEKVTPPQSLELLLLPVPKGRISKPTNTAPEEEGGKPFQCPICGLVIKRKSYWKRHMVIHTGLKSHQCPLCPFRCARKDNLKSHMKVHQHQDRGETFQCQLCPFTSSRHFSLKLHMRCHQHFLRTEAKVKEEIPETEVKGSPQLNNDSCPVQQRERRSDLTGTASVSKILEVAGQASAGVPPLVVKEEPKDDNSISATSFAFSTVDRAANNTKLKDSSDYVANTASALFSQDISVKMASDFLMKLSAANQKEPLTPTFKVKEEPRDEEAASSTLSQSSYVFNQGSEASAPSVPEETVKPQEVQTNVLRQDMSVKAASELLMKLSAESYKETQMVKIKEEPMEVDIHESQPSISPSQTVGYSTLLGREITEHIQKVPEGRVLPERNLFSQDISVKMASELLFQLSEKVSKEHNHTKDNTIRTTTSPFFSEDTFRQSPFTSNSKDLLPNETALHGRISAPDTERIGLDAGNGLPSWKFNDQLFPCDVCGKVFGRQQTLSRHLSLHTEERKYKCHLCPYAAKCRANLNQHLTVHSVKLVSTDTEDIVSAVTSEGSGKKHPYYYSCHVCGFETEMNVQFVSHMSLHVDKEQWMFSICCTVCDFVTMEESDMKAHVSIKHTGEERKTPSESNSPSSSSLSALSDSANSKEDADVTQKNKGSNNLLVISVVPGSQTLLNTEEKSEKGFECVFCNFICKTKNMFERHLQIHLITRMFECDVCHKFMKTPEQLLEHKKCHTVPTGGLKCPFCIYSTNRPAAMECHLKTHYKMEYKCRICQTVKANQLELEMHIREHRLGNHYKCDQCGYLSKTANKLIEHVRVHTGERPFHCDQCSYSCKRKDNLNLHKKLKHAPRQTFSCDECLFKTTHPFVFSRHVKKHQNGDCPEEEKKGQYSTSKQASPLLTVNSSRNLLSPLSVMSASQALQTVAMSAAHSSGAEPNLGVKALAINGTSLCFDKYWNSDFAHLIPLTMFFPKNHFDLTFHPPRPQTAPLGGTSPKHSFLAYLGLTERAETV</sequence>
<evidence type="ECO:0000256" key="11">
    <source>
        <dbReference type="ARBA" id="ARBA00022895"/>
    </source>
</evidence>
<evidence type="ECO:0000313" key="22">
    <source>
        <dbReference type="EMBL" id="KAG6930398.1"/>
    </source>
</evidence>
<feature type="region of interest" description="Disordered" evidence="20">
    <location>
        <begin position="116"/>
        <end position="168"/>
    </location>
</feature>
<dbReference type="PROSITE" id="PS00028">
    <property type="entry name" value="ZINC_FINGER_C2H2_1"/>
    <property type="match status" value="6"/>
</dbReference>
<evidence type="ECO:0000256" key="13">
    <source>
        <dbReference type="ARBA" id="ARBA00023125"/>
    </source>
</evidence>
<dbReference type="FunFam" id="3.30.160.60:FF:000435">
    <property type="entry name" value="Zinc finger protein 827"/>
    <property type="match status" value="1"/>
</dbReference>
<feature type="domain" description="C2H2-type" evidence="21">
    <location>
        <begin position="927"/>
        <end position="954"/>
    </location>
</feature>
<dbReference type="InterPro" id="IPR036236">
    <property type="entry name" value="Znf_C2H2_sf"/>
</dbReference>
<feature type="region of interest" description="Disordered" evidence="20">
    <location>
        <begin position="1061"/>
        <end position="1097"/>
    </location>
</feature>
<dbReference type="FunFam" id="3.30.160.60:FF:000272">
    <property type="entry name" value="Zinc finger protein 827"/>
    <property type="match status" value="1"/>
</dbReference>
<dbReference type="FunFam" id="3.30.160.60:FF:001564">
    <property type="entry name" value="zinc finger protein 827 isoform X1"/>
    <property type="match status" value="1"/>
</dbReference>
<keyword evidence="23" id="KW-1185">Reference proteome</keyword>
<dbReference type="FunFam" id="3.30.160.60:FF:002599">
    <property type="entry name" value="Zinc finger protein 827"/>
    <property type="match status" value="1"/>
</dbReference>
<evidence type="ECO:0000256" key="6">
    <source>
        <dbReference type="ARBA" id="ARBA00022723"/>
    </source>
</evidence>
<keyword evidence="4" id="KW-0158">Chromosome</keyword>
<feature type="domain" description="C2H2-type" evidence="21">
    <location>
        <begin position="512"/>
        <end position="539"/>
    </location>
</feature>
<feature type="region of interest" description="Disordered" evidence="20">
    <location>
        <begin position="577"/>
        <end position="604"/>
    </location>
</feature>
<proteinExistence type="inferred from homology"/>
<keyword evidence="6" id="KW-0479">Metal-binding</keyword>
<evidence type="ECO:0000256" key="18">
    <source>
        <dbReference type="ARBA" id="ARBA00068911"/>
    </source>
</evidence>
<keyword evidence="12" id="KW-0805">Transcription regulation</keyword>
<evidence type="ECO:0000256" key="8">
    <source>
        <dbReference type="ARBA" id="ARBA00022771"/>
    </source>
</evidence>
<dbReference type="GO" id="GO:0045944">
    <property type="term" value="P:positive regulation of transcription by RNA polymerase II"/>
    <property type="evidence" value="ECO:0007669"/>
    <property type="project" value="TreeGrafter"/>
</dbReference>
<evidence type="ECO:0000256" key="12">
    <source>
        <dbReference type="ARBA" id="ARBA00023015"/>
    </source>
</evidence>
<comment type="caution">
    <text evidence="22">The sequence shown here is derived from an EMBL/GenBank/DDBJ whole genome shotgun (WGS) entry which is preliminary data.</text>
</comment>
<evidence type="ECO:0000256" key="5">
    <source>
        <dbReference type="ARBA" id="ARBA00022499"/>
    </source>
</evidence>
<feature type="compositionally biased region" description="Low complexity" evidence="20">
    <location>
        <begin position="1070"/>
        <end position="1087"/>
    </location>
</feature>
<evidence type="ECO:0000256" key="16">
    <source>
        <dbReference type="ARBA" id="ARBA00053097"/>
    </source>
</evidence>
<evidence type="ECO:0000313" key="23">
    <source>
        <dbReference type="Proteomes" id="UP000765507"/>
    </source>
</evidence>
<name>A0A8T1SNF7_CHESE</name>
<comment type="similarity">
    <text evidence="3">Belongs to the krueppel C2H2-type zinc-finger protein family.</text>
</comment>
<dbReference type="InterPro" id="IPR013087">
    <property type="entry name" value="Znf_C2H2_type"/>
</dbReference>
<dbReference type="PANTHER" id="PTHR24403:SF62">
    <property type="entry name" value="ZINC FINGER PROTEIN 827"/>
    <property type="match status" value="1"/>
</dbReference>
<keyword evidence="11" id="KW-0779">Telomere</keyword>
<keyword evidence="15" id="KW-0539">Nucleus</keyword>
<evidence type="ECO:0000256" key="2">
    <source>
        <dbReference type="ARBA" id="ARBA00004574"/>
    </source>
</evidence>
<dbReference type="FunFam" id="3.30.160.60:FF:001733">
    <property type="entry name" value="zinc finger protein 827 isoform X1"/>
    <property type="match status" value="1"/>
</dbReference>
<keyword evidence="14" id="KW-0804">Transcription</keyword>
<evidence type="ECO:0000256" key="7">
    <source>
        <dbReference type="ARBA" id="ARBA00022737"/>
    </source>
</evidence>
<comment type="subunit">
    <text evidence="17">Part of a transcription inhibitory ribonucleoprotein complex composed at least of the circular RNA circZNF827, HNRNPK and HNRNPL. Interacts with the nucleosome remodeling and histone deacetylase/NuRD complex. Interacts with RBBP4; the interaction is direct and recruits RBBP4, a component of the NuRD complex, to telomeres.</text>
</comment>
<keyword evidence="10" id="KW-0832">Ubl conjugation</keyword>
<protein>
    <recommendedName>
        <fullName evidence="18">Zinc finger protein 827</fullName>
    </recommendedName>
</protein>
<feature type="compositionally biased region" description="Basic and acidic residues" evidence="20">
    <location>
        <begin position="49"/>
        <end position="58"/>
    </location>
</feature>
<evidence type="ECO:0000256" key="3">
    <source>
        <dbReference type="ARBA" id="ARBA00006991"/>
    </source>
</evidence>
<feature type="domain" description="C2H2-type" evidence="21">
    <location>
        <begin position="484"/>
        <end position="511"/>
    </location>
</feature>
<dbReference type="PROSITE" id="PS50157">
    <property type="entry name" value="ZINC_FINGER_C2H2_2"/>
    <property type="match status" value="7"/>
</dbReference>
<dbReference type="GO" id="GO:0000781">
    <property type="term" value="C:chromosome, telomeric region"/>
    <property type="evidence" value="ECO:0007669"/>
    <property type="project" value="UniProtKB-SubCell"/>
</dbReference>
<keyword evidence="9" id="KW-0862">Zinc</keyword>
<feature type="region of interest" description="Disordered" evidence="20">
    <location>
        <begin position="220"/>
        <end position="245"/>
    </location>
</feature>
<gene>
    <name evidence="22" type="primary">ZNF827</name>
    <name evidence="22" type="ORF">G0U57_003924</name>
</gene>
<evidence type="ECO:0000256" key="20">
    <source>
        <dbReference type="SAM" id="MobiDB-lite"/>
    </source>
</evidence>
<evidence type="ECO:0000256" key="17">
    <source>
        <dbReference type="ARBA" id="ARBA00064393"/>
    </source>
</evidence>
<organism evidence="22 23">
    <name type="scientific">Chelydra serpentina</name>
    <name type="common">Snapping turtle</name>
    <name type="synonym">Testudo serpentina</name>
    <dbReference type="NCBI Taxonomy" id="8475"/>
    <lineage>
        <taxon>Eukaryota</taxon>
        <taxon>Metazoa</taxon>
        <taxon>Chordata</taxon>
        <taxon>Craniata</taxon>
        <taxon>Vertebrata</taxon>
        <taxon>Euteleostomi</taxon>
        <taxon>Archelosauria</taxon>
        <taxon>Testudinata</taxon>
        <taxon>Testudines</taxon>
        <taxon>Cryptodira</taxon>
        <taxon>Durocryptodira</taxon>
        <taxon>Americhelydia</taxon>
        <taxon>Chelydroidea</taxon>
        <taxon>Chelydridae</taxon>
        <taxon>Chelydra</taxon>
    </lineage>
</organism>
<dbReference type="FunFam" id="3.30.160.60:FF:000415">
    <property type="entry name" value="Zinc finger protein 827"/>
    <property type="match status" value="1"/>
</dbReference>
<feature type="domain" description="C2H2-type" evidence="21">
    <location>
        <begin position="1268"/>
        <end position="1296"/>
    </location>
</feature>
<dbReference type="SMART" id="SM00355">
    <property type="entry name" value="ZnF_C2H2"/>
    <property type="match status" value="14"/>
</dbReference>
<feature type="domain" description="C2H2-type" evidence="21">
    <location>
        <begin position="1240"/>
        <end position="1267"/>
    </location>
</feature>
<dbReference type="GO" id="GO:0008270">
    <property type="term" value="F:zinc ion binding"/>
    <property type="evidence" value="ECO:0007669"/>
    <property type="project" value="UniProtKB-KW"/>
</dbReference>
<keyword evidence="5" id="KW-1017">Isopeptide bond</keyword>
<evidence type="ECO:0000259" key="21">
    <source>
        <dbReference type="PROSITE" id="PS50157"/>
    </source>
</evidence>
<evidence type="ECO:0000256" key="9">
    <source>
        <dbReference type="ARBA" id="ARBA00022833"/>
    </source>
</evidence>
<feature type="region of interest" description="Disordered" evidence="20">
    <location>
        <begin position="24"/>
        <end position="95"/>
    </location>
</feature>
<dbReference type="GO" id="GO:0003677">
    <property type="term" value="F:DNA binding"/>
    <property type="evidence" value="ECO:0007669"/>
    <property type="project" value="UniProtKB-KW"/>
</dbReference>
<dbReference type="OrthoDB" id="6910977at2759"/>
<dbReference type="SUPFAM" id="SSF57667">
    <property type="entry name" value="beta-beta-alpha zinc fingers"/>
    <property type="match status" value="3"/>
</dbReference>
<feature type="region of interest" description="Disordered" evidence="20">
    <location>
        <begin position="379"/>
        <end position="402"/>
    </location>
</feature>
<keyword evidence="7" id="KW-0677">Repeat</keyword>
<feature type="region of interest" description="Disordered" evidence="20">
    <location>
        <begin position="701"/>
        <end position="724"/>
    </location>
</feature>
<feature type="compositionally biased region" description="Basic and acidic residues" evidence="20">
    <location>
        <begin position="705"/>
        <end position="714"/>
    </location>
</feature>
<comment type="function">
    <text evidence="16">As part of a ribonucleoprotein complex composed at least of HNRNPK, HNRNPL and the circular RNA circZNF827 that nucleates the complex on chromatin, may negatively regulate the transcription of genes involved in neuronal differentiation. Could also recruit the nucleosome remodeling and histone deacetylase/NuRD complex to telomeric regions of chromosomes to regulate chromatin remodeling as part of telomere maintenance.</text>
</comment>
<keyword evidence="8 19" id="KW-0863">Zinc-finger</keyword>
<keyword evidence="13" id="KW-0238">DNA-binding</keyword>
<dbReference type="Proteomes" id="UP000765507">
    <property type="component" value="Unassembled WGS sequence"/>
</dbReference>
<feature type="compositionally biased region" description="Polar residues" evidence="20">
    <location>
        <begin position="588"/>
        <end position="597"/>
    </location>
</feature>
<dbReference type="InterPro" id="IPR050688">
    <property type="entry name" value="Zinc_finger/UBP_domain"/>
</dbReference>
<feature type="compositionally biased region" description="Basic and acidic residues" evidence="20">
    <location>
        <begin position="117"/>
        <end position="133"/>
    </location>
</feature>
<dbReference type="Gene3D" id="3.30.160.60">
    <property type="entry name" value="Classic Zinc Finger"/>
    <property type="match status" value="7"/>
</dbReference>
<reference evidence="22 23" key="1">
    <citation type="journal article" date="2020" name="G3 (Bethesda)">
        <title>Draft Genome of the Common Snapping Turtle, Chelydra serpentina, a Model for Phenotypic Plasticity in Reptiles.</title>
        <authorList>
            <person name="Das D."/>
            <person name="Singh S.K."/>
            <person name="Bierstedt J."/>
            <person name="Erickson A."/>
            <person name="Galli G.L.J."/>
            <person name="Crossley D.A. 2nd"/>
            <person name="Rhen T."/>
        </authorList>
    </citation>
    <scope>NUCLEOTIDE SEQUENCE [LARGE SCALE GENOMIC DNA]</scope>
    <source>
        <strain evidence="22">KW</strain>
    </source>
</reference>
<evidence type="ECO:0000256" key="15">
    <source>
        <dbReference type="ARBA" id="ARBA00023242"/>
    </source>
</evidence>
<feature type="domain" description="C2H2-type" evidence="21">
    <location>
        <begin position="955"/>
        <end position="978"/>
    </location>
</feature>
<comment type="subcellular location">
    <subcellularLocation>
        <location evidence="2">Chromosome</location>
        <location evidence="2">Telomere</location>
    </subcellularLocation>
    <subcellularLocation>
        <location evidence="1">Nucleus</location>
    </subcellularLocation>
</comment>
<feature type="non-terminal residue" evidence="22">
    <location>
        <position position="1454"/>
    </location>
</feature>
<evidence type="ECO:0000256" key="4">
    <source>
        <dbReference type="ARBA" id="ARBA00022454"/>
    </source>
</evidence>
<dbReference type="PANTHER" id="PTHR24403">
    <property type="entry name" value="ZINC FINGER PROTEIN"/>
    <property type="match status" value="1"/>
</dbReference>
<evidence type="ECO:0000256" key="1">
    <source>
        <dbReference type="ARBA" id="ARBA00004123"/>
    </source>
</evidence>
<evidence type="ECO:0000256" key="14">
    <source>
        <dbReference type="ARBA" id="ARBA00023163"/>
    </source>
</evidence>
<accession>A0A8T1SNF7</accession>
<evidence type="ECO:0000256" key="19">
    <source>
        <dbReference type="PROSITE-ProRule" id="PRU00042"/>
    </source>
</evidence>
<dbReference type="Pfam" id="PF00096">
    <property type="entry name" value="zf-C2H2"/>
    <property type="match status" value="3"/>
</dbReference>
<dbReference type="FunFam" id="3.30.160.60:FF:000484">
    <property type="entry name" value="zinc finger protein 827 isoform X1"/>
    <property type="match status" value="1"/>
</dbReference>
<evidence type="ECO:0000256" key="10">
    <source>
        <dbReference type="ARBA" id="ARBA00022843"/>
    </source>
</evidence>